<dbReference type="NCBIfam" id="TIGR01295">
    <property type="entry name" value="PedC_BrcD"/>
    <property type="match status" value="1"/>
</dbReference>
<gene>
    <name evidence="4" type="ORF">FEZ51_05095</name>
</gene>
<name>A0A5R9BUW2_9LACO</name>
<feature type="compositionally biased region" description="Polar residues" evidence="1">
    <location>
        <begin position="91"/>
        <end position="103"/>
    </location>
</feature>
<dbReference type="PROSITE" id="PS51257">
    <property type="entry name" value="PROKAR_LIPOPROTEIN"/>
    <property type="match status" value="1"/>
</dbReference>
<accession>A0A5R9BUW2</accession>
<keyword evidence="2" id="KW-1133">Transmembrane helix</keyword>
<feature type="chain" id="PRO_5024294869" description="Bacteriocin transport accessory protein" evidence="3">
    <location>
        <begin position="29"/>
        <end position="363"/>
    </location>
</feature>
<feature type="compositionally biased region" description="Basic and acidic residues" evidence="1">
    <location>
        <begin position="57"/>
        <end position="66"/>
    </location>
</feature>
<feature type="compositionally biased region" description="Polar residues" evidence="1">
    <location>
        <begin position="34"/>
        <end position="53"/>
    </location>
</feature>
<dbReference type="GO" id="GO:0030152">
    <property type="term" value="P:bacteriocin biosynthetic process"/>
    <property type="evidence" value="ECO:0007669"/>
    <property type="project" value="InterPro"/>
</dbReference>
<keyword evidence="2" id="KW-0472">Membrane</keyword>
<dbReference type="InterPro" id="IPR036249">
    <property type="entry name" value="Thioredoxin-like_sf"/>
</dbReference>
<comment type="caution">
    <text evidence="4">The sequence shown here is derived from an EMBL/GenBank/DDBJ whole genome shotgun (WGS) entry which is preliminary data.</text>
</comment>
<evidence type="ECO:0000256" key="3">
    <source>
        <dbReference type="SAM" id="SignalP"/>
    </source>
</evidence>
<dbReference type="Proteomes" id="UP000305541">
    <property type="component" value="Unassembled WGS sequence"/>
</dbReference>
<dbReference type="Gene3D" id="3.40.30.10">
    <property type="entry name" value="Glutaredoxin"/>
    <property type="match status" value="1"/>
</dbReference>
<proteinExistence type="predicted"/>
<evidence type="ECO:0000256" key="1">
    <source>
        <dbReference type="SAM" id="MobiDB-lite"/>
    </source>
</evidence>
<dbReference type="SUPFAM" id="SSF52833">
    <property type="entry name" value="Thioredoxin-like"/>
    <property type="match status" value="1"/>
</dbReference>
<reference evidence="4 5" key="1">
    <citation type="submission" date="2019-05" db="EMBL/GenBank/DDBJ databases">
        <title>The metagenome of a microbial culture collection derived from dairy environment covers the genomic content of the human microbiome.</title>
        <authorList>
            <person name="Roder T."/>
            <person name="Wuthrich D."/>
            <person name="Sattari Z."/>
            <person name="Von Ah U."/>
            <person name="Bar C."/>
            <person name="Ronchi F."/>
            <person name="Macpherson A.J."/>
            <person name="Ganal-Vonarburg S.C."/>
            <person name="Bruggmann R."/>
            <person name="Vergeres G."/>
        </authorList>
    </citation>
    <scope>NUCLEOTIDE SEQUENCE [LARGE SCALE GENOMIC DNA]</scope>
    <source>
        <strain evidence="4 5">FAM 18815</strain>
    </source>
</reference>
<evidence type="ECO:0008006" key="6">
    <source>
        <dbReference type="Google" id="ProtNLM"/>
    </source>
</evidence>
<dbReference type="AlphaFoldDB" id="A0A5R9BUW2"/>
<keyword evidence="2" id="KW-0812">Transmembrane</keyword>
<dbReference type="EMBL" id="VBTH01000007">
    <property type="protein sequence ID" value="TLQ04439.1"/>
    <property type="molecule type" value="Genomic_DNA"/>
</dbReference>
<dbReference type="InterPro" id="IPR046698">
    <property type="entry name" value="PedC-like"/>
</dbReference>
<dbReference type="Pfam" id="PF20207">
    <property type="entry name" value="DUF6568"/>
    <property type="match status" value="1"/>
</dbReference>
<dbReference type="OrthoDB" id="32134at2"/>
<sequence>MNKKYFRAMLSILSVILFLSCATKIAKADDDSTKAPTQESSVKSTQDNENVSVQKADMTDNAKIESDSTNLKNDTGERPQFEVEDKKEIQSNRVQNPKTNDNVSKIKDEDLKKSTKEKEQTIIPSKAEYNKNIQGVMPIDLSAYLKKYDKGDKFLTYIGFEDCKHCRKFSPVIKTFLSNPNPPLYYLDYGLKGSFSTATPQKINAFFESFNEPFQFMGTPTIALIADHQVKSMVAGDDSTLEDLNQLVDDGGFKIESSPVAYKKQQIIRSMPKNGSTNLVKNETTMPRSPVLFSKVKYNEEHLDQFNETRTVNNIINRKLPQTNGKSEENTKFTLFGITMLGALLIMIGQILHIKYKLFERIN</sequence>
<feature type="transmembrane region" description="Helical" evidence="2">
    <location>
        <begin position="333"/>
        <end position="354"/>
    </location>
</feature>
<evidence type="ECO:0000313" key="5">
    <source>
        <dbReference type="Proteomes" id="UP000305541"/>
    </source>
</evidence>
<organism evidence="4 5">
    <name type="scientific">Pediococcus stilesii</name>
    <dbReference type="NCBI Taxonomy" id="331679"/>
    <lineage>
        <taxon>Bacteria</taxon>
        <taxon>Bacillati</taxon>
        <taxon>Bacillota</taxon>
        <taxon>Bacilli</taxon>
        <taxon>Lactobacillales</taxon>
        <taxon>Lactobacillaceae</taxon>
        <taxon>Pediococcus</taxon>
    </lineage>
</organism>
<protein>
    <recommendedName>
        <fullName evidence="6">Bacteriocin transport accessory protein</fullName>
    </recommendedName>
</protein>
<feature type="compositionally biased region" description="Basic and acidic residues" evidence="1">
    <location>
        <begin position="74"/>
        <end position="90"/>
    </location>
</feature>
<evidence type="ECO:0000256" key="2">
    <source>
        <dbReference type="SAM" id="Phobius"/>
    </source>
</evidence>
<dbReference type="InterPro" id="IPR005985">
    <property type="entry name" value="PedC_BrcD"/>
</dbReference>
<keyword evidence="3" id="KW-0732">Signal</keyword>
<dbReference type="RefSeq" id="WP_138474245.1">
    <property type="nucleotide sequence ID" value="NZ_VBTH01000007.1"/>
</dbReference>
<feature type="region of interest" description="Disordered" evidence="1">
    <location>
        <begin position="28"/>
        <end position="105"/>
    </location>
</feature>
<feature type="signal peptide" evidence="3">
    <location>
        <begin position="1"/>
        <end position="28"/>
    </location>
</feature>
<evidence type="ECO:0000313" key="4">
    <source>
        <dbReference type="EMBL" id="TLQ04439.1"/>
    </source>
</evidence>